<gene>
    <name evidence="4" type="ORF">SAMN05421829_12362</name>
</gene>
<evidence type="ECO:0000313" key="4">
    <source>
        <dbReference type="EMBL" id="SIR61728.1"/>
    </source>
</evidence>
<dbReference type="PANTHER" id="PTHR35038">
    <property type="entry name" value="DISSIMILATORY SULFITE REDUCTASE SIRA"/>
    <property type="match status" value="1"/>
</dbReference>
<accession>A0A1N7CDP1</accession>
<feature type="domain" description="Doubled CXXCH motif" evidence="3">
    <location>
        <begin position="256"/>
        <end position="293"/>
    </location>
</feature>
<dbReference type="OrthoDB" id="12425at2"/>
<organism evidence="4 5">
    <name type="scientific">Aromatoleum tolulyticum</name>
    <dbReference type="NCBI Taxonomy" id="34027"/>
    <lineage>
        <taxon>Bacteria</taxon>
        <taxon>Pseudomonadati</taxon>
        <taxon>Pseudomonadota</taxon>
        <taxon>Betaproteobacteria</taxon>
        <taxon>Rhodocyclales</taxon>
        <taxon>Rhodocyclaceae</taxon>
        <taxon>Aromatoleum</taxon>
    </lineage>
</organism>
<dbReference type="InterPro" id="IPR036280">
    <property type="entry name" value="Multihaem_cyt_sf"/>
</dbReference>
<evidence type="ECO:0000259" key="3">
    <source>
        <dbReference type="Pfam" id="PF09699"/>
    </source>
</evidence>
<feature type="chain" id="PRO_5012839836" evidence="2">
    <location>
        <begin position="24"/>
        <end position="294"/>
    </location>
</feature>
<keyword evidence="5" id="KW-1185">Reference proteome</keyword>
<evidence type="ECO:0000256" key="1">
    <source>
        <dbReference type="ARBA" id="ARBA00022729"/>
    </source>
</evidence>
<dbReference type="EMBL" id="FTMD01000023">
    <property type="protein sequence ID" value="SIR61728.1"/>
    <property type="molecule type" value="Genomic_DNA"/>
</dbReference>
<name>A0A1N7CDP1_9RHOO</name>
<dbReference type="STRING" id="34027.SAMN05421829_12362"/>
<evidence type="ECO:0000256" key="2">
    <source>
        <dbReference type="SAM" id="SignalP"/>
    </source>
</evidence>
<dbReference type="PANTHER" id="PTHR35038:SF6">
    <property type="entry name" value="SURFACE LOCALIZED DECAHEME CYTOCHROME C LIPOPROTEIN"/>
    <property type="match status" value="1"/>
</dbReference>
<proteinExistence type="predicted"/>
<dbReference type="SUPFAM" id="SSF48695">
    <property type="entry name" value="Multiheme cytochromes"/>
    <property type="match status" value="2"/>
</dbReference>
<protein>
    <submittedName>
        <fullName evidence="4">Doubled CXXCH motif (Paired_CXXCH_1)</fullName>
    </submittedName>
</protein>
<keyword evidence="1 2" id="KW-0732">Signal</keyword>
<reference evidence="5" key="1">
    <citation type="submission" date="2017-01" db="EMBL/GenBank/DDBJ databases">
        <authorList>
            <person name="Varghese N."/>
            <person name="Submissions S."/>
        </authorList>
    </citation>
    <scope>NUCLEOTIDE SEQUENCE [LARGE SCALE GENOMIC DNA]</scope>
    <source>
        <strain evidence="5">ATCC 51758</strain>
    </source>
</reference>
<dbReference type="Pfam" id="PF09699">
    <property type="entry name" value="Paired_CXXCH_1"/>
    <property type="match status" value="1"/>
</dbReference>
<dbReference type="InterPro" id="IPR010177">
    <property type="entry name" value="Paired_CXXCH_1"/>
</dbReference>
<dbReference type="Proteomes" id="UP000186819">
    <property type="component" value="Unassembled WGS sequence"/>
</dbReference>
<dbReference type="GO" id="GO:0016491">
    <property type="term" value="F:oxidoreductase activity"/>
    <property type="evidence" value="ECO:0007669"/>
    <property type="project" value="TreeGrafter"/>
</dbReference>
<sequence>MHLTIRAVSVLLGGILFVGGAQADGDVGTKFSGQGTIGNTRHNMTQRSTSGSSPAGELMDFVRNDYNEICVYCHTPHAANATINAPLWNRTIRATTYTLYNQQTLSGEVSQPGPNSLTCLSCHDGQTAIDSIVNMPGSGRYWSNMAASPDKAFLDSWPKSARAIADASSHNALSKTGCLSCHSPGLENGAPDFTAAAIGTDLSNDHPVGVLLPSGSDWNAPGGIRGTMKYFDKDGNNRPTKDEIRFFDSGQGYEVECASCHDPHGVPGTGGAFIPTFLRVTADSSQICLTCHVK</sequence>
<dbReference type="AlphaFoldDB" id="A0A1N7CDP1"/>
<dbReference type="Gene3D" id="1.10.1130.10">
    <property type="entry name" value="Flavocytochrome C3, Chain A"/>
    <property type="match status" value="1"/>
</dbReference>
<evidence type="ECO:0000313" key="5">
    <source>
        <dbReference type="Proteomes" id="UP000186819"/>
    </source>
</evidence>
<feature type="signal peptide" evidence="2">
    <location>
        <begin position="1"/>
        <end position="23"/>
    </location>
</feature>
<dbReference type="InterPro" id="IPR051829">
    <property type="entry name" value="Multiheme_Cytochr_ET"/>
</dbReference>